<dbReference type="Proteomes" id="UP000297668">
    <property type="component" value="Unassembled WGS sequence"/>
</dbReference>
<dbReference type="EMBL" id="SJZF01000016">
    <property type="protein sequence ID" value="TFU25792.1"/>
    <property type="molecule type" value="Genomic_DNA"/>
</dbReference>
<sequence>MGKPIRFTHHACLRLARGTSLEEVIRAIQEAPWRPAARGRWECLLEVPFQGEWNGKRYTGKQVRPVFVEEEGAVVVITVYVYFLPRGGLKEEG</sequence>
<evidence type="ECO:0000313" key="2">
    <source>
        <dbReference type="Proteomes" id="UP000297668"/>
    </source>
</evidence>
<name>A0A4Y9FAB6_9DEIN</name>
<protein>
    <submittedName>
        <fullName evidence="1">DUF4258 domain-containing protein</fullName>
    </submittedName>
</protein>
<gene>
    <name evidence="1" type="ORF">E0687_09430</name>
</gene>
<dbReference type="RefSeq" id="WP_135260637.1">
    <property type="nucleotide sequence ID" value="NZ_SJZF01000016.1"/>
</dbReference>
<proteinExistence type="predicted"/>
<dbReference type="AlphaFoldDB" id="A0A4Y9FAB6"/>
<organism evidence="1 2">
    <name type="scientific">Thermus tengchongensis</name>
    <dbReference type="NCBI Taxonomy" id="1214928"/>
    <lineage>
        <taxon>Bacteria</taxon>
        <taxon>Thermotogati</taxon>
        <taxon>Deinococcota</taxon>
        <taxon>Deinococci</taxon>
        <taxon>Thermales</taxon>
        <taxon>Thermaceae</taxon>
        <taxon>Thermus</taxon>
    </lineage>
</organism>
<reference evidence="1 2" key="1">
    <citation type="submission" date="2019-03" db="EMBL/GenBank/DDBJ databases">
        <title>Thermus tengchongensis species for the arsenic transformation mechanism.</title>
        <authorList>
            <person name="Yuan G.C."/>
        </authorList>
    </citation>
    <scope>NUCLEOTIDE SEQUENCE [LARGE SCALE GENOMIC DNA]</scope>
    <source>
        <strain evidence="1 2">15W</strain>
    </source>
</reference>
<evidence type="ECO:0000313" key="1">
    <source>
        <dbReference type="EMBL" id="TFU25792.1"/>
    </source>
</evidence>
<accession>A0A4Y9FAB6</accession>
<comment type="caution">
    <text evidence="1">The sequence shown here is derived from an EMBL/GenBank/DDBJ whole genome shotgun (WGS) entry which is preliminary data.</text>
</comment>